<feature type="repeat" description="WD" evidence="6">
    <location>
        <begin position="245"/>
        <end position="286"/>
    </location>
</feature>
<dbReference type="InterPro" id="IPR015943">
    <property type="entry name" value="WD40/YVTN_repeat-like_dom_sf"/>
</dbReference>
<dbReference type="PROSITE" id="PS50294">
    <property type="entry name" value="WD_REPEATS_REGION"/>
    <property type="match status" value="5"/>
</dbReference>
<evidence type="ECO:0000256" key="7">
    <source>
        <dbReference type="SAM" id="MobiDB-lite"/>
    </source>
</evidence>
<evidence type="ECO:0000256" key="3">
    <source>
        <dbReference type="ARBA" id="ARBA00038415"/>
    </source>
</evidence>
<feature type="compositionally biased region" description="Basic residues" evidence="7">
    <location>
        <begin position="1"/>
        <end position="10"/>
    </location>
</feature>
<dbReference type="CDD" id="cd00200">
    <property type="entry name" value="WD40"/>
    <property type="match status" value="1"/>
</dbReference>
<dbReference type="InterPro" id="IPR036322">
    <property type="entry name" value="WD40_repeat_dom_sf"/>
</dbReference>
<feature type="repeat" description="WD" evidence="6">
    <location>
        <begin position="202"/>
        <end position="243"/>
    </location>
</feature>
<keyword evidence="10" id="KW-1185">Reference proteome</keyword>
<keyword evidence="1 6" id="KW-0853">WD repeat</keyword>
<feature type="domain" description="WDR5-like beta-propeller" evidence="8">
    <location>
        <begin position="164"/>
        <end position="488"/>
    </location>
</feature>
<dbReference type="Gene3D" id="2.130.10.10">
    <property type="entry name" value="YVTN repeat-like/Quinoprotein amine dehydrogenase"/>
    <property type="match status" value="2"/>
</dbReference>
<protein>
    <recommendedName>
        <fullName evidence="4">Mitochondrial division protein 1</fullName>
    </recommendedName>
</protein>
<dbReference type="Pfam" id="PF25175">
    <property type="entry name" value="Beta-prop_WDR5"/>
    <property type="match status" value="1"/>
</dbReference>
<dbReference type="PANTHER" id="PTHR22847:SF637">
    <property type="entry name" value="WD REPEAT DOMAIN 5B"/>
    <property type="match status" value="1"/>
</dbReference>
<dbReference type="PROSITE" id="PS00678">
    <property type="entry name" value="WD_REPEATS_1"/>
    <property type="match status" value="2"/>
</dbReference>
<feature type="compositionally biased region" description="Low complexity" evidence="7">
    <location>
        <begin position="94"/>
        <end position="122"/>
    </location>
</feature>
<proteinExistence type="inferred from homology"/>
<dbReference type="SMART" id="SM00320">
    <property type="entry name" value="WD40"/>
    <property type="match status" value="7"/>
</dbReference>
<dbReference type="PROSITE" id="PS50082">
    <property type="entry name" value="WD_REPEATS_2"/>
    <property type="match status" value="6"/>
</dbReference>
<evidence type="ECO:0000313" key="10">
    <source>
        <dbReference type="Proteomes" id="UP000504638"/>
    </source>
</evidence>
<comment type="function">
    <text evidence="5">Involved in mitochondrial fission. Acts as an adapter protein required to form mitochondrial fission complexes. Formation of these complexes is required to promote constriction and fission of the mitochondrial compartment at a late step in mitochondrial division.</text>
</comment>
<comment type="similarity">
    <text evidence="3">Belongs to the WD repeat MDV1/CAF4 family.</text>
</comment>
<gene>
    <name evidence="9 11" type="ORF">P152DRAFT_454471</name>
</gene>
<evidence type="ECO:0000256" key="5">
    <source>
        <dbReference type="ARBA" id="ARBA00043913"/>
    </source>
</evidence>
<dbReference type="Proteomes" id="UP000504638">
    <property type="component" value="Unplaced"/>
</dbReference>
<accession>A0A6G1GDU0</accession>
<name>A0A6G1GDU0_9PEZI</name>
<feature type="repeat" description="WD" evidence="6">
    <location>
        <begin position="330"/>
        <end position="362"/>
    </location>
</feature>
<reference evidence="11" key="2">
    <citation type="submission" date="2020-04" db="EMBL/GenBank/DDBJ databases">
        <authorList>
            <consortium name="NCBI Genome Project"/>
        </authorList>
    </citation>
    <scope>NUCLEOTIDE SEQUENCE</scope>
    <source>
        <strain evidence="11">CBS 781.70</strain>
    </source>
</reference>
<feature type="compositionally biased region" description="Basic and acidic residues" evidence="7">
    <location>
        <begin position="34"/>
        <end position="58"/>
    </location>
</feature>
<dbReference type="AlphaFoldDB" id="A0A6G1GDU0"/>
<evidence type="ECO:0000256" key="4">
    <source>
        <dbReference type="ARBA" id="ARBA00039789"/>
    </source>
</evidence>
<dbReference type="RefSeq" id="XP_033537849.1">
    <property type="nucleotide sequence ID" value="XM_033678594.1"/>
</dbReference>
<evidence type="ECO:0000256" key="6">
    <source>
        <dbReference type="PROSITE-ProRule" id="PRU00221"/>
    </source>
</evidence>
<organism evidence="9">
    <name type="scientific">Eremomyces bilateralis CBS 781.70</name>
    <dbReference type="NCBI Taxonomy" id="1392243"/>
    <lineage>
        <taxon>Eukaryota</taxon>
        <taxon>Fungi</taxon>
        <taxon>Dikarya</taxon>
        <taxon>Ascomycota</taxon>
        <taxon>Pezizomycotina</taxon>
        <taxon>Dothideomycetes</taxon>
        <taxon>Dothideomycetes incertae sedis</taxon>
        <taxon>Eremomycetales</taxon>
        <taxon>Eremomycetaceae</taxon>
        <taxon>Eremomyces</taxon>
    </lineage>
</organism>
<feature type="compositionally biased region" description="Polar residues" evidence="7">
    <location>
        <begin position="61"/>
        <end position="73"/>
    </location>
</feature>
<evidence type="ECO:0000256" key="2">
    <source>
        <dbReference type="ARBA" id="ARBA00022737"/>
    </source>
</evidence>
<dbReference type="InterPro" id="IPR019775">
    <property type="entry name" value="WD40_repeat_CS"/>
</dbReference>
<dbReference type="OrthoDB" id="674604at2759"/>
<evidence type="ECO:0000256" key="1">
    <source>
        <dbReference type="ARBA" id="ARBA00022574"/>
    </source>
</evidence>
<dbReference type="InterPro" id="IPR020472">
    <property type="entry name" value="WD40_PAC1"/>
</dbReference>
<reference evidence="11" key="3">
    <citation type="submission" date="2025-04" db="UniProtKB">
        <authorList>
            <consortium name="RefSeq"/>
        </authorList>
    </citation>
    <scope>IDENTIFICATION</scope>
    <source>
        <strain evidence="11">CBS 781.70</strain>
    </source>
</reference>
<evidence type="ECO:0000313" key="9">
    <source>
        <dbReference type="EMBL" id="KAF1816218.1"/>
    </source>
</evidence>
<dbReference type="InterPro" id="IPR059122">
    <property type="entry name" value="Beta-prop_WDR5-like"/>
</dbReference>
<dbReference type="PANTHER" id="PTHR22847">
    <property type="entry name" value="WD40 REPEAT PROTEIN"/>
    <property type="match status" value="1"/>
</dbReference>
<sequence>MAPRTRRARGARQESPEEVASPEAPPTALETAELPDRTQDGIETVENEKDEGNQKEAGPESSESPTRSDNDQVAGQHRSPSPKPGHSPIYTTHPQSSSPPERSPLRSSPSPSQQLRAQSSSRTPRKSRSRSPVHLEPHAEPQFQSPERPKRLHYRHVADLPPSSHPFSTVKISPSGRLLAAGSSNGSIFIHNASTLALEHVLEGHLAGVSVIAWSSDGNILASGSDDKSIRLWNTVTGKPFRVPLVGHDNYVVSVAWTPKGNILVSGSFDEAVFLWDVRGRRIMKSLPAHSDPVYGVDVARDGTLICSCSSDGLIRIWDTATGQCLRTLVHEDNASVTSARFSPNGKFVLAWTLDSSIRLWDYGERRRCLKTYQGHKNEKFSLTGSFGVYGSRPPDAAKSPAEMNGYSDNEKGQKIDGEGVSRSRYIHPFAFIVSGSEDGSIFFWDVGSKEVLQCLDGHSGPVLGVDAHPTEPMVVSCGMDGRVKIWRDDGASESSNAGSGAENDVHMEDATDGVDQEIKLES</sequence>
<dbReference type="GO" id="GO:1990234">
    <property type="term" value="C:transferase complex"/>
    <property type="evidence" value="ECO:0007669"/>
    <property type="project" value="UniProtKB-ARBA"/>
</dbReference>
<feature type="region of interest" description="Disordered" evidence="7">
    <location>
        <begin position="1"/>
        <end position="149"/>
    </location>
</feature>
<feature type="region of interest" description="Disordered" evidence="7">
    <location>
        <begin position="489"/>
        <end position="523"/>
    </location>
</feature>
<dbReference type="GeneID" id="54419164"/>
<keyword evidence="2" id="KW-0677">Repeat</keyword>
<dbReference type="EMBL" id="ML975150">
    <property type="protein sequence ID" value="KAF1816218.1"/>
    <property type="molecule type" value="Genomic_DNA"/>
</dbReference>
<feature type="repeat" description="WD" evidence="6">
    <location>
        <begin position="456"/>
        <end position="487"/>
    </location>
</feature>
<dbReference type="SUPFAM" id="SSF50978">
    <property type="entry name" value="WD40 repeat-like"/>
    <property type="match status" value="1"/>
</dbReference>
<evidence type="ECO:0000313" key="11">
    <source>
        <dbReference type="RefSeq" id="XP_033537849.1"/>
    </source>
</evidence>
<reference evidence="9 11" key="1">
    <citation type="submission" date="2020-01" db="EMBL/GenBank/DDBJ databases">
        <authorList>
            <consortium name="DOE Joint Genome Institute"/>
            <person name="Haridas S."/>
            <person name="Albert R."/>
            <person name="Binder M."/>
            <person name="Bloem J."/>
            <person name="Labutti K."/>
            <person name="Salamov A."/>
            <person name="Andreopoulos B."/>
            <person name="Baker S.E."/>
            <person name="Barry K."/>
            <person name="Bills G."/>
            <person name="Bluhm B.H."/>
            <person name="Cannon C."/>
            <person name="Castanera R."/>
            <person name="Culley D.E."/>
            <person name="Daum C."/>
            <person name="Ezra D."/>
            <person name="Gonzalez J.B."/>
            <person name="Henrissat B."/>
            <person name="Kuo A."/>
            <person name="Liang C."/>
            <person name="Lipzen A."/>
            <person name="Lutzoni F."/>
            <person name="Magnuson J."/>
            <person name="Mondo S."/>
            <person name="Nolan M."/>
            <person name="Ohm R."/>
            <person name="Pangilinan J."/>
            <person name="Park H.-J."/>
            <person name="Ramirez L."/>
            <person name="Alfaro M."/>
            <person name="Sun H."/>
            <person name="Tritt A."/>
            <person name="Yoshinaga Y."/>
            <person name="Zwiers L.-H."/>
            <person name="Turgeon B.G."/>
            <person name="Goodwin S.B."/>
            <person name="Spatafora J.W."/>
            <person name="Crous P.W."/>
            <person name="Grigoriev I.V."/>
        </authorList>
    </citation>
    <scope>NUCLEOTIDE SEQUENCE</scope>
    <source>
        <strain evidence="9 11">CBS 781.70</strain>
    </source>
</reference>
<evidence type="ECO:0000259" key="8">
    <source>
        <dbReference type="Pfam" id="PF25175"/>
    </source>
</evidence>
<feature type="repeat" description="WD" evidence="6">
    <location>
        <begin position="432"/>
        <end position="455"/>
    </location>
</feature>
<dbReference type="InterPro" id="IPR001680">
    <property type="entry name" value="WD40_rpt"/>
</dbReference>
<feature type="repeat" description="WD" evidence="6">
    <location>
        <begin position="287"/>
        <end position="328"/>
    </location>
</feature>
<feature type="compositionally biased region" description="Low complexity" evidence="7">
    <location>
        <begin position="493"/>
        <end position="503"/>
    </location>
</feature>
<dbReference type="PRINTS" id="PR00320">
    <property type="entry name" value="GPROTEINBRPT"/>
</dbReference>